<keyword evidence="7" id="KW-0406">Ion transport</keyword>
<keyword evidence="4 10" id="KW-1133">Transmembrane helix</keyword>
<protein>
    <recommendedName>
        <fullName evidence="13">Chloride channel protein</fullName>
    </recommendedName>
</protein>
<evidence type="ECO:0000313" key="12">
    <source>
        <dbReference type="Proteomes" id="UP000593576"/>
    </source>
</evidence>
<comment type="subcellular location">
    <subcellularLocation>
        <location evidence="1">Membrane</location>
        <topology evidence="1">Multi-pass membrane protein</topology>
    </subcellularLocation>
</comment>
<dbReference type="InterPro" id="IPR014743">
    <property type="entry name" value="Cl-channel_core"/>
</dbReference>
<dbReference type="PANTHER" id="PTHR11689:SF67">
    <property type="entry name" value="CHLORIDE CHANNEL PROTEIN CLC-A"/>
    <property type="match status" value="1"/>
</dbReference>
<dbReference type="GO" id="GO:0034707">
    <property type="term" value="C:chloride channel complex"/>
    <property type="evidence" value="ECO:0007669"/>
    <property type="project" value="UniProtKB-KW"/>
</dbReference>
<keyword evidence="7" id="KW-0868">Chloride</keyword>
<dbReference type="SUPFAM" id="SSF81340">
    <property type="entry name" value="Clc chloride channel"/>
    <property type="match status" value="1"/>
</dbReference>
<dbReference type="SUPFAM" id="SSF54631">
    <property type="entry name" value="CBS-domain pair"/>
    <property type="match status" value="1"/>
</dbReference>
<sequence length="751" mass="82530">MEEDSNHLANPETPHSLEAETYEEEEGRDPESNSLRQPLLKRNRTLSSTPLALVGAKVSHIESLDYEYISGLIFFTGINFFLTLIAAVLCVCFAPTAAGPGIPEIKAYLNGVDTPNMFGATTLLVKIVGSIGAVSAGLDLGKEGPLVHIGSCIASLLAQGGPDNYRIKWRWLRYFNNDRDRRDIITCGSSSGVCAAFRAPVGGVLFALEEVATWWRSALLWRTFFSTAVVVVVLRAFIEICNSGKCGLFGTGGLIMFDVSDVKVSYQAMDVIPIIIIGIIGGLLGSLYNHVLHKVLRVYNLINHKGKMHKLILALGVSLFTSVCQYCLPFLAQCRACDPSFPETCPTNDRSGNFKQFNCPDGYYNDLATLLLTTNDDAVRNIFSTNTTNEFHVTSILIFFALYCILGLITFGIAVPSGLFLPIILMGSGYGRLLSMAMGSYTNLDEGLFAVLGAASLMAGSMRMTVSLCVIFLELTNNLLLLPITMIVLLIAKTVGDCFNPSIYEIILELKGLPFLDANPEPWMRNLTVGELADVKPPVVTLCGVEKVSRIVDVLRNTTHNAFPIVDQGVPVPGMVATGATELHGLILRAHLVQALKKKWFLPEKRRTEEWEVREKFNWVELAERELKIEQVAVTRDEMEMYVDLHPLTNTTPFTVVESLSVAKALVLFRQVGLRHLLIVPKYQGAGVSLLTINTSLLFHAYSSIFVHLTCKVASAGGSCSWDLDQARLAGLQHFECLSSSRKTQAFLREK</sequence>
<feature type="transmembrane region" description="Helical" evidence="10">
    <location>
        <begin position="271"/>
        <end position="291"/>
    </location>
</feature>
<evidence type="ECO:0000256" key="2">
    <source>
        <dbReference type="ARBA" id="ARBA00022692"/>
    </source>
</evidence>
<dbReference type="Gene3D" id="3.10.580.10">
    <property type="entry name" value="CBS-domain"/>
    <property type="match status" value="1"/>
</dbReference>
<evidence type="ECO:0000256" key="6">
    <source>
        <dbReference type="ARBA" id="ARBA00023136"/>
    </source>
</evidence>
<evidence type="ECO:0000256" key="9">
    <source>
        <dbReference type="SAM" id="MobiDB-lite"/>
    </source>
</evidence>
<keyword evidence="8" id="KW-0407">Ion channel</keyword>
<dbReference type="OrthoDB" id="428525at2759"/>
<feature type="region of interest" description="Disordered" evidence="9">
    <location>
        <begin position="1"/>
        <end position="39"/>
    </location>
</feature>
<dbReference type="PRINTS" id="PR00762">
    <property type="entry name" value="CLCHANNEL"/>
</dbReference>
<keyword evidence="7" id="KW-0813">Transport</keyword>
<gene>
    <name evidence="11" type="ORF">Goshw_024661</name>
</gene>
<dbReference type="EMBL" id="JABFAF010000012">
    <property type="protein sequence ID" value="MBA0872979.1"/>
    <property type="molecule type" value="Genomic_DNA"/>
</dbReference>
<dbReference type="CDD" id="cd04591">
    <property type="entry name" value="CBS_pair_voltage-gated_CLC_euk_bac"/>
    <property type="match status" value="1"/>
</dbReference>
<dbReference type="AlphaFoldDB" id="A0A7J9MRJ3"/>
<keyword evidence="5" id="KW-0129">CBS domain</keyword>
<evidence type="ECO:0000256" key="10">
    <source>
        <dbReference type="SAM" id="Phobius"/>
    </source>
</evidence>
<dbReference type="GO" id="GO:0009671">
    <property type="term" value="F:nitrate:proton symporter activity"/>
    <property type="evidence" value="ECO:0007669"/>
    <property type="project" value="TreeGrafter"/>
</dbReference>
<name>A0A7J9MRJ3_GOSSC</name>
<keyword evidence="2 10" id="KW-0812">Transmembrane</keyword>
<dbReference type="GO" id="GO:0009705">
    <property type="term" value="C:plant-type vacuole membrane"/>
    <property type="evidence" value="ECO:0007669"/>
    <property type="project" value="TreeGrafter"/>
</dbReference>
<feature type="transmembrane region" description="Helical" evidence="10">
    <location>
        <begin position="72"/>
        <end position="97"/>
    </location>
</feature>
<dbReference type="PRINTS" id="PR01120">
    <property type="entry name" value="CLCHANNELPLT"/>
</dbReference>
<keyword evidence="3" id="KW-0677">Repeat</keyword>
<evidence type="ECO:0000256" key="8">
    <source>
        <dbReference type="ARBA" id="ARBA00023303"/>
    </source>
</evidence>
<dbReference type="Pfam" id="PF00654">
    <property type="entry name" value="Voltage_CLC"/>
    <property type="match status" value="1"/>
</dbReference>
<feature type="transmembrane region" description="Helical" evidence="10">
    <location>
        <begin position="219"/>
        <end position="238"/>
    </location>
</feature>
<evidence type="ECO:0008006" key="13">
    <source>
        <dbReference type="Google" id="ProtNLM"/>
    </source>
</evidence>
<accession>A0A7J9MRJ3</accession>
<evidence type="ECO:0000256" key="5">
    <source>
        <dbReference type="ARBA" id="ARBA00023122"/>
    </source>
</evidence>
<feature type="transmembrane region" description="Helical" evidence="10">
    <location>
        <begin position="479"/>
        <end position="496"/>
    </location>
</feature>
<evidence type="ECO:0000256" key="3">
    <source>
        <dbReference type="ARBA" id="ARBA00022737"/>
    </source>
</evidence>
<evidence type="ECO:0000256" key="1">
    <source>
        <dbReference type="ARBA" id="ARBA00004141"/>
    </source>
</evidence>
<dbReference type="CDD" id="cd03685">
    <property type="entry name" value="ClC_6_like"/>
    <property type="match status" value="1"/>
</dbReference>
<dbReference type="GO" id="GO:0005247">
    <property type="term" value="F:voltage-gated chloride channel activity"/>
    <property type="evidence" value="ECO:0007669"/>
    <property type="project" value="InterPro"/>
</dbReference>
<reference evidence="11 12" key="1">
    <citation type="journal article" date="2019" name="Genome Biol. Evol.">
        <title>Insights into the evolution of the New World diploid cottons (Gossypium, subgenus Houzingenia) based on genome sequencing.</title>
        <authorList>
            <person name="Grover C.E."/>
            <person name="Arick M.A. 2nd"/>
            <person name="Thrash A."/>
            <person name="Conover J.L."/>
            <person name="Sanders W.S."/>
            <person name="Peterson D.G."/>
            <person name="Frelichowski J.E."/>
            <person name="Scheffler J.A."/>
            <person name="Scheffler B.E."/>
            <person name="Wendel J.F."/>
        </authorList>
    </citation>
    <scope>NUCLEOTIDE SEQUENCE [LARGE SCALE GENOMIC DNA]</scope>
    <source>
        <strain evidence="11">1</strain>
        <tissue evidence="11">Leaf</tissue>
    </source>
</reference>
<proteinExistence type="predicted"/>
<evidence type="ECO:0000256" key="4">
    <source>
        <dbReference type="ARBA" id="ARBA00022989"/>
    </source>
</evidence>
<evidence type="ECO:0000313" key="11">
    <source>
        <dbReference type="EMBL" id="MBA0872979.1"/>
    </source>
</evidence>
<dbReference type="PANTHER" id="PTHR11689">
    <property type="entry name" value="CHLORIDE CHANNEL PROTEIN CLC FAMILY MEMBER"/>
    <property type="match status" value="1"/>
</dbReference>
<dbReference type="InterPro" id="IPR051280">
    <property type="entry name" value="Cl-channel/antiporter"/>
</dbReference>
<keyword evidence="7" id="KW-0869">Chloride channel</keyword>
<dbReference type="InterPro" id="IPR001807">
    <property type="entry name" value="ClC"/>
</dbReference>
<feature type="transmembrane region" description="Helical" evidence="10">
    <location>
        <begin position="396"/>
        <end position="426"/>
    </location>
</feature>
<evidence type="ECO:0000256" key="7">
    <source>
        <dbReference type="ARBA" id="ARBA00023173"/>
    </source>
</evidence>
<comment type="caution">
    <text evidence="11">The sequence shown here is derived from an EMBL/GenBank/DDBJ whole genome shotgun (WGS) entry which is preliminary data.</text>
</comment>
<keyword evidence="6 10" id="KW-0472">Membrane</keyword>
<organism evidence="11 12">
    <name type="scientific">Gossypium schwendimanii</name>
    <name type="common">Cotton</name>
    <dbReference type="NCBI Taxonomy" id="34291"/>
    <lineage>
        <taxon>Eukaryota</taxon>
        <taxon>Viridiplantae</taxon>
        <taxon>Streptophyta</taxon>
        <taxon>Embryophyta</taxon>
        <taxon>Tracheophyta</taxon>
        <taxon>Spermatophyta</taxon>
        <taxon>Magnoliopsida</taxon>
        <taxon>eudicotyledons</taxon>
        <taxon>Gunneridae</taxon>
        <taxon>Pentapetalae</taxon>
        <taxon>rosids</taxon>
        <taxon>malvids</taxon>
        <taxon>Malvales</taxon>
        <taxon>Malvaceae</taxon>
        <taxon>Malvoideae</taxon>
        <taxon>Gossypium</taxon>
    </lineage>
</organism>
<dbReference type="Proteomes" id="UP000593576">
    <property type="component" value="Unassembled WGS sequence"/>
</dbReference>
<dbReference type="Gene3D" id="1.10.3080.10">
    <property type="entry name" value="Clc chloride channel"/>
    <property type="match status" value="1"/>
</dbReference>
<dbReference type="InterPro" id="IPR002251">
    <property type="entry name" value="Cl_channel_pln"/>
</dbReference>
<keyword evidence="12" id="KW-1185">Reference proteome</keyword>
<dbReference type="InterPro" id="IPR046342">
    <property type="entry name" value="CBS_dom_sf"/>
</dbReference>